<gene>
    <name evidence="1" type="ORF">CHARACLAT_005894</name>
</gene>
<reference evidence="1 2" key="1">
    <citation type="submission" date="2021-06" db="EMBL/GenBank/DDBJ databases">
        <authorList>
            <person name="Palmer J.M."/>
        </authorList>
    </citation>
    <scope>NUCLEOTIDE SEQUENCE [LARGE SCALE GENOMIC DNA]</scope>
    <source>
        <strain evidence="1 2">CL_MEX2019</strain>
        <tissue evidence="1">Muscle</tissue>
    </source>
</reference>
<comment type="caution">
    <text evidence="1">The sequence shown here is derived from an EMBL/GenBank/DDBJ whole genome shotgun (WGS) entry which is preliminary data.</text>
</comment>
<sequence length="141" mass="16512">MLNLQNGHDLNPVENVWTRLNRQIYDRKPTLMRRMEEAYWLQSVILHSFNNICIKLRPVHLIPVPSDVNQLPLDRFPLFFQVCLSSTATLLSEVGVEAWILARMRLLGKLKSGENITISEKEKKTHKKNTQLKKFFKSLNQ</sequence>
<protein>
    <submittedName>
        <fullName evidence="1">Uncharacterized protein</fullName>
    </submittedName>
</protein>
<keyword evidence="2" id="KW-1185">Reference proteome</keyword>
<accession>A0ABU7CQ07</accession>
<dbReference type="Proteomes" id="UP001352852">
    <property type="component" value="Unassembled WGS sequence"/>
</dbReference>
<dbReference type="EMBL" id="JAHUTJ010000295">
    <property type="protein sequence ID" value="MED6263574.1"/>
    <property type="molecule type" value="Genomic_DNA"/>
</dbReference>
<evidence type="ECO:0000313" key="1">
    <source>
        <dbReference type="EMBL" id="MED6263574.1"/>
    </source>
</evidence>
<name>A0ABU7CQ07_9TELE</name>
<proteinExistence type="predicted"/>
<evidence type="ECO:0000313" key="2">
    <source>
        <dbReference type="Proteomes" id="UP001352852"/>
    </source>
</evidence>
<organism evidence="1 2">
    <name type="scientific">Characodon lateralis</name>
    <dbReference type="NCBI Taxonomy" id="208331"/>
    <lineage>
        <taxon>Eukaryota</taxon>
        <taxon>Metazoa</taxon>
        <taxon>Chordata</taxon>
        <taxon>Craniata</taxon>
        <taxon>Vertebrata</taxon>
        <taxon>Euteleostomi</taxon>
        <taxon>Actinopterygii</taxon>
        <taxon>Neopterygii</taxon>
        <taxon>Teleostei</taxon>
        <taxon>Neoteleostei</taxon>
        <taxon>Acanthomorphata</taxon>
        <taxon>Ovalentaria</taxon>
        <taxon>Atherinomorphae</taxon>
        <taxon>Cyprinodontiformes</taxon>
        <taxon>Goodeidae</taxon>
        <taxon>Characodon</taxon>
    </lineage>
</organism>